<feature type="domain" description="Cupin type-2" evidence="1">
    <location>
        <begin position="86"/>
        <end position="154"/>
    </location>
</feature>
<reference evidence="2 3" key="1">
    <citation type="submission" date="2018-06" db="EMBL/GenBank/DDBJ databases">
        <title>Pedobacter endophyticus sp. nov., an endophytic bacterium isolated from a leaf of Triticum aestivum.</title>
        <authorList>
            <person name="Zhang L."/>
        </authorList>
    </citation>
    <scope>NUCLEOTIDE SEQUENCE [LARGE SCALE GENOMIC DNA]</scope>
    <source>
        <strain evidence="2 3">CM134L-2</strain>
    </source>
</reference>
<accession>A0A451GDU3</accession>
<dbReference type="Gene3D" id="2.60.120.10">
    <property type="entry name" value="Jelly Rolls"/>
    <property type="match status" value="1"/>
</dbReference>
<proteinExistence type="predicted"/>
<dbReference type="Pfam" id="PF07883">
    <property type="entry name" value="Cupin_2"/>
    <property type="match status" value="1"/>
</dbReference>
<dbReference type="SUPFAM" id="SSF51182">
    <property type="entry name" value="RmlC-like cupins"/>
    <property type="match status" value="1"/>
</dbReference>
<dbReference type="PANTHER" id="PTHR36440:SF1">
    <property type="entry name" value="PUTATIVE (AFU_ORTHOLOGUE AFUA_8G07350)-RELATED"/>
    <property type="match status" value="1"/>
</dbReference>
<dbReference type="PANTHER" id="PTHR36440">
    <property type="entry name" value="PUTATIVE (AFU_ORTHOLOGUE AFUA_8G07350)-RELATED"/>
    <property type="match status" value="1"/>
</dbReference>
<dbReference type="InterPro" id="IPR011051">
    <property type="entry name" value="RmlC_Cupin_sf"/>
</dbReference>
<dbReference type="InterPro" id="IPR013096">
    <property type="entry name" value="Cupin_2"/>
</dbReference>
<organism evidence="2 3">
    <name type="scientific">Pedobacter chitinilyticus</name>
    <dbReference type="NCBI Taxonomy" id="2233776"/>
    <lineage>
        <taxon>Bacteria</taxon>
        <taxon>Pseudomonadati</taxon>
        <taxon>Bacteroidota</taxon>
        <taxon>Sphingobacteriia</taxon>
        <taxon>Sphingobacteriales</taxon>
        <taxon>Sphingobacteriaceae</taxon>
        <taxon>Pedobacter</taxon>
    </lineage>
</organism>
<dbReference type="Proteomes" id="UP000284120">
    <property type="component" value="Unassembled WGS sequence"/>
</dbReference>
<sequence>MQVNETSRREALQKIGLFAAALCVLPLTSCSDTEKKQEVETVTNKAPMPFLIPPKTVLEVGPLGSNMRTLIRSAQTNTQFSCVEAVLAPKKIAGAPHKHDHLDELMYVLEGTASVLMGDEVVEVSAGSWHLRPRGIVHVVWNAGDKNLRLIDMYFNQNFEDYLEEIYHQIIPEVIERKISFEEPGIAKRVAELDKRFGLTYYPEKSQPIIEKYGLS</sequence>
<dbReference type="InterPro" id="IPR053146">
    <property type="entry name" value="QDO-like"/>
</dbReference>
<protein>
    <submittedName>
        <fullName evidence="2">Cupin domain-containing protein</fullName>
    </submittedName>
</protein>
<comment type="caution">
    <text evidence="2">The sequence shown here is derived from an EMBL/GenBank/DDBJ whole genome shotgun (WGS) entry which is preliminary data.</text>
</comment>
<name>A0A451GDU3_9SPHI</name>
<dbReference type="AlphaFoldDB" id="A0A451GDU3"/>
<dbReference type="InterPro" id="IPR014710">
    <property type="entry name" value="RmlC-like_jellyroll"/>
</dbReference>
<dbReference type="EMBL" id="SAYW01000001">
    <property type="protein sequence ID" value="RWU11074.1"/>
    <property type="molecule type" value="Genomic_DNA"/>
</dbReference>
<dbReference type="OrthoDB" id="1423961at2"/>
<keyword evidence="3" id="KW-1185">Reference proteome</keyword>
<evidence type="ECO:0000313" key="3">
    <source>
        <dbReference type="Proteomes" id="UP000284120"/>
    </source>
</evidence>
<gene>
    <name evidence="2" type="ORF">DPV69_05215</name>
</gene>
<evidence type="ECO:0000259" key="1">
    <source>
        <dbReference type="Pfam" id="PF07883"/>
    </source>
</evidence>
<evidence type="ECO:0000313" key="2">
    <source>
        <dbReference type="EMBL" id="RWU11074.1"/>
    </source>
</evidence>